<dbReference type="KEGG" id="pmw:B2K_08365"/>
<feature type="active site" description="Nucleophile" evidence="4">
    <location>
        <position position="368"/>
    </location>
</feature>
<gene>
    <name evidence="7" type="ORF">B2K_08365</name>
</gene>
<dbReference type="InterPro" id="IPR000805">
    <property type="entry name" value="Glyco_hydro_26"/>
</dbReference>
<dbReference type="PRINTS" id="PR00739">
    <property type="entry name" value="GLHYDRLASE26"/>
</dbReference>
<evidence type="ECO:0000313" key="8">
    <source>
        <dbReference type="Proteomes" id="UP000007392"/>
    </source>
</evidence>
<dbReference type="Pfam" id="PF21253">
    <property type="entry name" value="Mann_GBD_bact"/>
    <property type="match status" value="1"/>
</dbReference>
<dbReference type="InterPro" id="IPR017853">
    <property type="entry name" value="GH"/>
</dbReference>
<dbReference type="HOGENOM" id="CLU_015047_0_0_9"/>
<evidence type="ECO:0000256" key="5">
    <source>
        <dbReference type="SAM" id="MobiDB-lite"/>
    </source>
</evidence>
<dbReference type="PANTHER" id="PTHR40079:SF4">
    <property type="entry name" value="GH26 DOMAIN-CONTAINING PROTEIN-RELATED"/>
    <property type="match status" value="1"/>
</dbReference>
<protein>
    <submittedName>
        <fullName evidence="7">Mannanase</fullName>
    </submittedName>
</protein>
<dbReference type="Pfam" id="PF02156">
    <property type="entry name" value="Glyco_hydro_26"/>
    <property type="match status" value="1"/>
</dbReference>
<evidence type="ECO:0000313" key="7">
    <source>
        <dbReference type="EMBL" id="AFH60731.2"/>
    </source>
</evidence>
<dbReference type="PANTHER" id="PTHR40079">
    <property type="entry name" value="MANNAN ENDO-1,4-BETA-MANNOSIDASE E-RELATED"/>
    <property type="match status" value="1"/>
</dbReference>
<feature type="active site" description="Proton donor" evidence="4">
    <location>
        <position position="261"/>
    </location>
</feature>
<dbReference type="InterPro" id="IPR013783">
    <property type="entry name" value="Ig-like_fold"/>
</dbReference>
<keyword evidence="3 4" id="KW-0326">Glycosidase</keyword>
<dbReference type="Pfam" id="PF03425">
    <property type="entry name" value="CBM_11"/>
    <property type="match status" value="1"/>
</dbReference>
<comment type="similarity">
    <text evidence="1 4">Belongs to the glycosyl hydrolase 26 family.</text>
</comment>
<dbReference type="InterPro" id="IPR005087">
    <property type="entry name" value="CBM11"/>
</dbReference>
<dbReference type="GO" id="GO:0030245">
    <property type="term" value="P:cellulose catabolic process"/>
    <property type="evidence" value="ECO:0007669"/>
    <property type="project" value="InterPro"/>
</dbReference>
<proteinExistence type="inferred from homology"/>
<dbReference type="PROSITE" id="PS51764">
    <property type="entry name" value="GH26"/>
    <property type="match status" value="1"/>
</dbReference>
<dbReference type="InterPro" id="IPR008979">
    <property type="entry name" value="Galactose-bd-like_sf"/>
</dbReference>
<dbReference type="Pfam" id="PF17957">
    <property type="entry name" value="Big_7"/>
    <property type="match status" value="1"/>
</dbReference>
<name>I0BED4_9BACL</name>
<dbReference type="InterPro" id="IPR049475">
    <property type="entry name" value="Mann_GBD_bact"/>
</dbReference>
<accession>I0BED4</accession>
<reference evidence="7 8" key="1">
    <citation type="submission" date="2013-06" db="EMBL/GenBank/DDBJ databases">
        <title>Complete genome sequence of Paenibacillus mucilaginosus K02.</title>
        <authorList>
            <person name="Xiao B."/>
            <person name="Sun L."/>
            <person name="Xiao L."/>
            <person name="Lian B."/>
        </authorList>
    </citation>
    <scope>NUCLEOTIDE SEQUENCE [LARGE SCALE GENOMIC DNA]</scope>
    <source>
        <strain evidence="7 8">K02</strain>
    </source>
</reference>
<organism evidence="7 8">
    <name type="scientific">Paenibacillus mucilaginosus K02</name>
    <dbReference type="NCBI Taxonomy" id="997761"/>
    <lineage>
        <taxon>Bacteria</taxon>
        <taxon>Bacillati</taxon>
        <taxon>Bacillota</taxon>
        <taxon>Bacilli</taxon>
        <taxon>Bacillales</taxon>
        <taxon>Paenibacillaceae</taxon>
        <taxon>Paenibacillus</taxon>
    </lineage>
</organism>
<evidence type="ECO:0000259" key="6">
    <source>
        <dbReference type="PROSITE" id="PS51764"/>
    </source>
</evidence>
<dbReference type="AlphaFoldDB" id="I0BED4"/>
<evidence type="ECO:0000256" key="3">
    <source>
        <dbReference type="ARBA" id="ARBA00023295"/>
    </source>
</evidence>
<dbReference type="Gene3D" id="2.60.120.260">
    <property type="entry name" value="Galactose-binding domain-like"/>
    <property type="match status" value="2"/>
</dbReference>
<sequence length="904" mass="97328">MEVMQAADPPEVTTLHPDSTQYAKEKVNGMTKKIKWMSSMVSLALLAAPVSPVLASDQAGPVRAQAHHESGDGASWGPGKGEASRKAHVRVENLADKDATAETRALFAYLQDIRGREILFGHQHATTEGLSITVKDGTQSEVQNSVGDLPGMFGWDTLSLEGHEKPGIAGASKEQNRDALIAVMKSAYKEGGVLALSSHMPNFVTGGTFYDTKGNVLSHILPGGDKHAEFNQFLDTIADFANHLKDDNGKAIPVIFRPFHEQNGGWFWWGAPYRTKDQYIEIYRYTVEYLRDKKGVHNFLYAFSPGSPFNNTEASFLETYPGDDYVDILGFDTYYDGTSQGWFDTVVNDAKLISRLADSKGKIAAFTEFGYSSVKPTGTKDLQFFTKLAAALKSDPDAKRMAYMLTWANFNTDSIFVPYRNAPNGLGDHELLPDFVNYYNDAFTSFSDEVRAGKPYSRKVLAVKEQPFMHIASPTANQTVPTTKPTTIRAHAVNQKVKKMTYSIGSDPAEHPMTLDAEGFYYTADWTPGAALDESGTTLTVKSYAKNGQVLSQTIQVFVSDVQGNPDPLVVDTFDLYKGSNELLDAAYSPAGDLNTITLDPDHKYGGKYGLRFDYNVGGQGYTGEVKNMNNADWSEANKLKLWLAPDGSGQKLVLQVNASGISFEAYPSLAGTAAGVVEIPFSQFTPAPWDTANAGKVMTKENLKDIRSFGIYVNKAEGTAGTAGTLYFDDIQAYNDGTGGVPNGGTGPGSMPAQPGLLYGFESDAQGWTVDVNNAGAGTASVTADAYAEGAHALAASFSLAGSDFELVKFENIDLSAVDTLSAQVKLAGGTAKARLYVKTGASWAWADSGPVDVDSSGFQTISLPLAGISDLSSVKAIGLKFESFSGTGASAVYLDDVRLTKN</sequence>
<dbReference type="Gene3D" id="3.20.20.80">
    <property type="entry name" value="Glycosidases"/>
    <property type="match status" value="1"/>
</dbReference>
<evidence type="ECO:0000256" key="2">
    <source>
        <dbReference type="ARBA" id="ARBA00022801"/>
    </source>
</evidence>
<dbReference type="Gene3D" id="2.60.40.10">
    <property type="entry name" value="Immunoglobulins"/>
    <property type="match status" value="1"/>
</dbReference>
<evidence type="ECO:0000256" key="1">
    <source>
        <dbReference type="ARBA" id="ARBA00007754"/>
    </source>
</evidence>
<dbReference type="GO" id="GO:0016985">
    <property type="term" value="F:mannan endo-1,4-beta-mannosidase activity"/>
    <property type="evidence" value="ECO:0007669"/>
    <property type="project" value="InterPro"/>
</dbReference>
<feature type="region of interest" description="Disordered" evidence="5">
    <location>
        <begin position="59"/>
        <end position="87"/>
    </location>
</feature>
<keyword evidence="2 4" id="KW-0378">Hydrolase</keyword>
<dbReference type="GO" id="GO:0006080">
    <property type="term" value="P:substituted mannan metabolic process"/>
    <property type="evidence" value="ECO:0007669"/>
    <property type="project" value="InterPro"/>
</dbReference>
<dbReference type="SUPFAM" id="SSF49785">
    <property type="entry name" value="Galactose-binding domain-like"/>
    <property type="match status" value="2"/>
</dbReference>
<dbReference type="GO" id="GO:0008810">
    <property type="term" value="F:cellulase activity"/>
    <property type="evidence" value="ECO:0007669"/>
    <property type="project" value="InterPro"/>
</dbReference>
<feature type="domain" description="GH26" evidence="6">
    <location>
        <begin position="101"/>
        <end position="448"/>
    </location>
</feature>
<dbReference type="SUPFAM" id="SSF51445">
    <property type="entry name" value="(Trans)glycosidases"/>
    <property type="match status" value="1"/>
</dbReference>
<dbReference type="InterPro" id="IPR022790">
    <property type="entry name" value="GH26_dom"/>
</dbReference>
<dbReference type="Proteomes" id="UP000007392">
    <property type="component" value="Chromosome"/>
</dbReference>
<dbReference type="EMBL" id="CP003422">
    <property type="protein sequence ID" value="AFH60731.2"/>
    <property type="molecule type" value="Genomic_DNA"/>
</dbReference>
<evidence type="ECO:0000256" key="4">
    <source>
        <dbReference type="PROSITE-ProRule" id="PRU01100"/>
    </source>
</evidence>